<dbReference type="InterPro" id="IPR003594">
    <property type="entry name" value="HATPase_dom"/>
</dbReference>
<comment type="catalytic activity">
    <reaction evidence="1">
        <text>ATP + protein L-histidine = ADP + protein N-phospho-L-histidine.</text>
        <dbReference type="EC" id="2.7.13.3"/>
    </reaction>
</comment>
<dbReference type="SUPFAM" id="SSF55874">
    <property type="entry name" value="ATPase domain of HSP90 chaperone/DNA topoisomerase II/histidine kinase"/>
    <property type="match status" value="1"/>
</dbReference>
<evidence type="ECO:0000256" key="3">
    <source>
        <dbReference type="ARBA" id="ARBA00022553"/>
    </source>
</evidence>
<proteinExistence type="predicted"/>
<dbReference type="PANTHER" id="PTHR43547:SF2">
    <property type="entry name" value="HYBRID SIGNAL TRANSDUCTION HISTIDINE KINASE C"/>
    <property type="match status" value="1"/>
</dbReference>
<dbReference type="GO" id="GO:0000155">
    <property type="term" value="F:phosphorelay sensor kinase activity"/>
    <property type="evidence" value="ECO:0007669"/>
    <property type="project" value="InterPro"/>
</dbReference>
<dbReference type="PANTHER" id="PTHR43547">
    <property type="entry name" value="TWO-COMPONENT HISTIDINE KINASE"/>
    <property type="match status" value="1"/>
</dbReference>
<dbReference type="Proteomes" id="UP000292424">
    <property type="component" value="Chromosome"/>
</dbReference>
<keyword evidence="7" id="KW-1185">Reference proteome</keyword>
<dbReference type="Gene3D" id="2.60.40.10">
    <property type="entry name" value="Immunoglobulins"/>
    <property type="match status" value="1"/>
</dbReference>
<dbReference type="AlphaFoldDB" id="A0A5P2GAK5"/>
<dbReference type="EMBL" id="CP044016">
    <property type="protein sequence ID" value="QES88581.1"/>
    <property type="molecule type" value="Genomic_DNA"/>
</dbReference>
<dbReference type="Gene3D" id="2.130.10.10">
    <property type="entry name" value="YVTN repeat-like/Quinoprotein amine dehydrogenase"/>
    <property type="match status" value="2"/>
</dbReference>
<dbReference type="KEGG" id="arac:E0W69_007875"/>
<dbReference type="InterPro" id="IPR003661">
    <property type="entry name" value="HisK_dim/P_dom"/>
</dbReference>
<dbReference type="EC" id="2.7.13.3" evidence="2"/>
<dbReference type="Pfam" id="PF00512">
    <property type="entry name" value="HisKA"/>
    <property type="match status" value="1"/>
</dbReference>
<keyword evidence="4" id="KW-0472">Membrane</keyword>
<protein>
    <recommendedName>
        <fullName evidence="2">histidine kinase</fullName>
        <ecNumber evidence="2">2.7.13.3</ecNumber>
    </recommendedName>
</protein>
<dbReference type="RefSeq" id="WP_150136676.1">
    <property type="nucleotide sequence ID" value="NZ_CP044016.1"/>
</dbReference>
<dbReference type="InterPro" id="IPR013783">
    <property type="entry name" value="Ig-like_fold"/>
</dbReference>
<evidence type="ECO:0000256" key="4">
    <source>
        <dbReference type="SAM" id="Phobius"/>
    </source>
</evidence>
<keyword evidence="3" id="KW-0597">Phosphoprotein</keyword>
<dbReference type="InterPro" id="IPR011110">
    <property type="entry name" value="Reg_prop"/>
</dbReference>
<dbReference type="CDD" id="cd00082">
    <property type="entry name" value="HisKA"/>
    <property type="match status" value="1"/>
</dbReference>
<evidence type="ECO:0000256" key="2">
    <source>
        <dbReference type="ARBA" id="ARBA00012438"/>
    </source>
</evidence>
<name>A0A5P2GAK5_9BACT</name>
<dbReference type="SUPFAM" id="SSF47384">
    <property type="entry name" value="Homodimeric domain of signal transducing histidine kinase"/>
    <property type="match status" value="1"/>
</dbReference>
<dbReference type="InterPro" id="IPR036097">
    <property type="entry name" value="HisK_dim/P_sf"/>
</dbReference>
<dbReference type="PROSITE" id="PS50109">
    <property type="entry name" value="HIS_KIN"/>
    <property type="match status" value="1"/>
</dbReference>
<dbReference type="InterPro" id="IPR036890">
    <property type="entry name" value="HATPase_C_sf"/>
</dbReference>
<evidence type="ECO:0000313" key="6">
    <source>
        <dbReference type="EMBL" id="QES88581.1"/>
    </source>
</evidence>
<dbReference type="InterPro" id="IPR011123">
    <property type="entry name" value="Y_Y_Y"/>
</dbReference>
<dbReference type="SMART" id="SM00388">
    <property type="entry name" value="HisKA"/>
    <property type="match status" value="1"/>
</dbReference>
<dbReference type="InterPro" id="IPR015943">
    <property type="entry name" value="WD40/YVTN_repeat-like_dom_sf"/>
</dbReference>
<accession>A0A5P2GAK5</accession>
<gene>
    <name evidence="6" type="ORF">E0W69_007875</name>
</gene>
<keyword evidence="4" id="KW-0812">Transmembrane</keyword>
<dbReference type="Pfam" id="PF07495">
    <property type="entry name" value="Y_Y_Y"/>
    <property type="match status" value="1"/>
</dbReference>
<dbReference type="Pfam" id="PF02518">
    <property type="entry name" value="HATPase_c"/>
    <property type="match status" value="1"/>
</dbReference>
<evidence type="ECO:0000313" key="7">
    <source>
        <dbReference type="Proteomes" id="UP000292424"/>
    </source>
</evidence>
<sequence>MSILKINIFYKIFFLTFILSLFGNKGIFSQSYYFKHNQVEKGLSNNTVFCCIQDKDGFIWMGTKDGLNRYDGNEFKIYHNFTYKNGQRDNYIRTLYLDNIGIIYIGTRTGVFKYQKEDNIFTPILFTGEEINDLKKDSENNLWIISNHQLFRIKNKTIKRYSNLDHLGLTSLCIDKQGVVWISTDIGILKKWNSYKDTFEDVDLFPNKNNASDAHIEKLYTDSDGKIWIGTASNGIVRFDPQTHTKTTIDFKDELLNHIYVRDFIEYDKYELWIATEYGIVIYNTQTKKSTHLYHIYGNDYSLASNAIYCLLKDAEGGVWIGSYFGGVDYYNKRYSYFEKYFVQSQSTNISGNIVREIVADYKNNLWIGTEDGGLNKLDINNHNITQLNPSKNKTNLSYFNIHGLLPIGSKLYVGTFEHGLDVLNINTNKILEHYNETYGQTSLMNKFFVCFAKLSEENILCGMRYGLYIFNTKTKKINPVSDKLQMLITSILVIDQNNIWIGTYDKGLYHLNMSNKEVNPISLNHTEIKQTYIGITSLTKDSLGNVWVGTEGEGMFILNSSKSNIKNISQENGLPSNSVYKIILYDNENIWLSTAKGLVNLDPRNYHIKKIYTMSDGLLSDQFNYNSGHKAANGKLYFGSVKGLISFDPNNILNTNYQAPIQITNISINGHDIPHSNSLEKNKRCNDSILLTHQNNSISINYSSLSYISPEKINYRYKLIGSNKNWQYLRTNQTINFSALPTGNYIFYVQATSDNANWNNAIGKLYIQILPTFWQSPIAIILYFLVSIAIIVVLIFFYHIKTIKKNNKKIKEMELLKEKEIYERRIDFLVKFAHEIRTPLTLIKAPLEKIKSLIANQPKVEKQLQTMERNTERIISISNELLDFRKVEVTGYQLHLIEINIVPLIESIISSFFEIAKERKIEFSFKKNQNAYIIKADKEAIQKIITNLLENAIKYSNSIVEIKLYSDIENKIYISFKNDGDKIPIDQAEKIFEPYYRLSNNKHITGTGLGLAISKSLSILQKGQLTYDTKEQVFNIFILTFPLSM</sequence>
<dbReference type="Gene3D" id="1.10.287.130">
    <property type="match status" value="1"/>
</dbReference>
<reference evidence="6 7" key="1">
    <citation type="submission" date="2019-09" db="EMBL/GenBank/DDBJ databases">
        <title>Complete genome sequence of Arachidicoccus sp. B3-10 isolated from apple orchard soil.</title>
        <authorList>
            <person name="Kim H.S."/>
            <person name="Han K.-I."/>
            <person name="Suh M.K."/>
            <person name="Lee K.C."/>
            <person name="Eom M.K."/>
            <person name="Kim J.-S."/>
            <person name="Kang S.W."/>
            <person name="Sin Y."/>
            <person name="Lee J.-S."/>
        </authorList>
    </citation>
    <scope>NUCLEOTIDE SEQUENCE [LARGE SCALE GENOMIC DNA]</scope>
    <source>
        <strain evidence="6 7">B3-10</strain>
    </source>
</reference>
<keyword evidence="4" id="KW-1133">Transmembrane helix</keyword>
<feature type="domain" description="Histidine kinase" evidence="5">
    <location>
        <begin position="832"/>
        <end position="1046"/>
    </location>
</feature>
<dbReference type="SMART" id="SM00387">
    <property type="entry name" value="HATPase_c"/>
    <property type="match status" value="1"/>
</dbReference>
<evidence type="ECO:0000259" key="5">
    <source>
        <dbReference type="PROSITE" id="PS50109"/>
    </source>
</evidence>
<dbReference type="SUPFAM" id="SSF63829">
    <property type="entry name" value="Calcium-dependent phosphotriesterase"/>
    <property type="match status" value="3"/>
</dbReference>
<dbReference type="InterPro" id="IPR005467">
    <property type="entry name" value="His_kinase_dom"/>
</dbReference>
<organism evidence="6 7">
    <name type="scientific">Rhizosphaericola mali</name>
    <dbReference type="NCBI Taxonomy" id="2545455"/>
    <lineage>
        <taxon>Bacteria</taxon>
        <taxon>Pseudomonadati</taxon>
        <taxon>Bacteroidota</taxon>
        <taxon>Chitinophagia</taxon>
        <taxon>Chitinophagales</taxon>
        <taxon>Chitinophagaceae</taxon>
        <taxon>Rhizosphaericola</taxon>
    </lineage>
</organism>
<dbReference type="Pfam" id="PF07494">
    <property type="entry name" value="Reg_prop"/>
    <property type="match status" value="2"/>
</dbReference>
<dbReference type="Gene3D" id="3.30.565.10">
    <property type="entry name" value="Histidine kinase-like ATPase, C-terminal domain"/>
    <property type="match status" value="1"/>
</dbReference>
<dbReference type="CDD" id="cd00075">
    <property type="entry name" value="HATPase"/>
    <property type="match status" value="1"/>
</dbReference>
<feature type="transmembrane region" description="Helical" evidence="4">
    <location>
        <begin position="779"/>
        <end position="801"/>
    </location>
</feature>
<dbReference type="OrthoDB" id="9809670at2"/>
<evidence type="ECO:0000256" key="1">
    <source>
        <dbReference type="ARBA" id="ARBA00000085"/>
    </source>
</evidence>